<evidence type="ECO:0000313" key="2">
    <source>
        <dbReference type="EMBL" id="RWS30386.1"/>
    </source>
</evidence>
<protein>
    <submittedName>
        <fullName evidence="2">Uncharacterized protein</fullName>
    </submittedName>
</protein>
<proteinExistence type="predicted"/>
<accession>A0A443SS58</accession>
<name>A0A443SS58_9ACAR</name>
<dbReference type="PANTHER" id="PTHR46379:SF1">
    <property type="entry name" value="ZINC FINGER MYND DOMAIN-CONTAINING PROTEIN 11"/>
    <property type="match status" value="1"/>
</dbReference>
<dbReference type="AlphaFoldDB" id="A0A443SS58"/>
<keyword evidence="1" id="KW-0103">Bromodomain</keyword>
<dbReference type="EMBL" id="NCKV01000525">
    <property type="protein sequence ID" value="RWS30386.1"/>
    <property type="molecule type" value="Genomic_DNA"/>
</dbReference>
<dbReference type="VEuPathDB" id="VectorBase:LDEU001654"/>
<dbReference type="GO" id="GO:0034243">
    <property type="term" value="P:regulation of transcription elongation by RNA polymerase II"/>
    <property type="evidence" value="ECO:0007669"/>
    <property type="project" value="InterPro"/>
</dbReference>
<dbReference type="OrthoDB" id="6431559at2759"/>
<dbReference type="STRING" id="299467.A0A443SS58"/>
<dbReference type="InterPro" id="IPR047269">
    <property type="entry name" value="ZMY11"/>
</dbReference>
<dbReference type="GO" id="GO:0009966">
    <property type="term" value="P:regulation of signal transduction"/>
    <property type="evidence" value="ECO:0007669"/>
    <property type="project" value="TreeGrafter"/>
</dbReference>
<organism evidence="2 3">
    <name type="scientific">Leptotrombidium deliense</name>
    <dbReference type="NCBI Taxonomy" id="299467"/>
    <lineage>
        <taxon>Eukaryota</taxon>
        <taxon>Metazoa</taxon>
        <taxon>Ecdysozoa</taxon>
        <taxon>Arthropoda</taxon>
        <taxon>Chelicerata</taxon>
        <taxon>Arachnida</taxon>
        <taxon>Acari</taxon>
        <taxon>Acariformes</taxon>
        <taxon>Trombidiformes</taxon>
        <taxon>Prostigmata</taxon>
        <taxon>Anystina</taxon>
        <taxon>Parasitengona</taxon>
        <taxon>Trombiculoidea</taxon>
        <taxon>Trombiculidae</taxon>
        <taxon>Leptotrombidium</taxon>
    </lineage>
</organism>
<dbReference type="GO" id="GO:0005634">
    <property type="term" value="C:nucleus"/>
    <property type="evidence" value="ECO:0007669"/>
    <property type="project" value="TreeGrafter"/>
</dbReference>
<comment type="caution">
    <text evidence="2">The sequence shown here is derived from an EMBL/GenBank/DDBJ whole genome shotgun (WGS) entry which is preliminary data.</text>
</comment>
<dbReference type="SUPFAM" id="SSF47370">
    <property type="entry name" value="Bromodomain"/>
    <property type="match status" value="1"/>
</dbReference>
<dbReference type="PANTHER" id="PTHR46379">
    <property type="entry name" value="ZINC FINGER MYND DOMAIN-CONTAINING"/>
    <property type="match status" value="1"/>
</dbReference>
<sequence length="386" mass="45413">MNSTRSGNRTVVVDTGDGGTVCGRLSNSSVVYCFYREIIELELAKKNTVWSEIWKAFKERWHHKQDKEKHFKGEINLAVQDRLIRLSSNKYSIDRARRCQNNDFYCFRCCKSGKDELIKCSYCWRVYHVNCFHYSDIRGRCFFCKDYSQESIRGKIITKKQLNDVLAILYRKLKSEYQSVVNVSNFADERSELKELVANFVFIYDITFDSVEKKIKSQGYESVLQFVFDCKQITFLFRVLYGDDSTIVKQSLKMENLVLSEEHFIHNCAECYMHYGNKSEYNNNCDWFLIPCDPPHEVCFAQVEGFPHYPAKVMRRDDEKTFVWFFDEARATAEPFNQFIRPRLPKNTPIDEKLQKALSEYSLYLKACREILGEDTESHSSDAVSK</sequence>
<dbReference type="InterPro" id="IPR036427">
    <property type="entry name" value="Bromodomain-like_sf"/>
</dbReference>
<gene>
    <name evidence="2" type="ORF">B4U80_12638</name>
</gene>
<dbReference type="SUPFAM" id="SSF63748">
    <property type="entry name" value="Tudor/PWWP/MBT"/>
    <property type="match status" value="1"/>
</dbReference>
<evidence type="ECO:0000256" key="1">
    <source>
        <dbReference type="ARBA" id="ARBA00023117"/>
    </source>
</evidence>
<evidence type="ECO:0000313" key="3">
    <source>
        <dbReference type="Proteomes" id="UP000288716"/>
    </source>
</evidence>
<dbReference type="InterPro" id="IPR011011">
    <property type="entry name" value="Znf_FYVE_PHD"/>
</dbReference>
<dbReference type="GO" id="GO:0003714">
    <property type="term" value="F:transcription corepressor activity"/>
    <property type="evidence" value="ECO:0007669"/>
    <property type="project" value="InterPro"/>
</dbReference>
<dbReference type="SUPFAM" id="SSF57903">
    <property type="entry name" value="FYVE/PHD zinc finger"/>
    <property type="match status" value="1"/>
</dbReference>
<dbReference type="Gene3D" id="2.30.30.140">
    <property type="match status" value="1"/>
</dbReference>
<keyword evidence="3" id="KW-1185">Reference proteome</keyword>
<dbReference type="Gene3D" id="1.20.920.10">
    <property type="entry name" value="Bromodomain-like"/>
    <property type="match status" value="1"/>
</dbReference>
<reference evidence="2 3" key="1">
    <citation type="journal article" date="2018" name="Gigascience">
        <title>Genomes of trombidid mites reveal novel predicted allergens and laterally-transferred genes associated with secondary metabolism.</title>
        <authorList>
            <person name="Dong X."/>
            <person name="Chaisiri K."/>
            <person name="Xia D."/>
            <person name="Armstrong S.D."/>
            <person name="Fang Y."/>
            <person name="Donnelly M.J."/>
            <person name="Kadowaki T."/>
            <person name="McGarry J.W."/>
            <person name="Darby A.C."/>
            <person name="Makepeace B.L."/>
        </authorList>
    </citation>
    <scope>NUCLEOTIDE SEQUENCE [LARGE SCALE GENOMIC DNA]</scope>
    <source>
        <strain evidence="2">UoL-UT</strain>
    </source>
</reference>
<dbReference type="Proteomes" id="UP000288716">
    <property type="component" value="Unassembled WGS sequence"/>
</dbReference>